<dbReference type="InterPro" id="IPR029058">
    <property type="entry name" value="AB_hydrolase_fold"/>
</dbReference>
<dbReference type="SUPFAM" id="SSF53474">
    <property type="entry name" value="alpha/beta-Hydrolases"/>
    <property type="match status" value="1"/>
</dbReference>
<dbReference type="InterPro" id="IPR050266">
    <property type="entry name" value="AB_hydrolase_sf"/>
</dbReference>
<feature type="domain" description="AB hydrolase-1" evidence="1">
    <location>
        <begin position="17"/>
        <end position="259"/>
    </location>
</feature>
<evidence type="ECO:0000313" key="3">
    <source>
        <dbReference type="Proteomes" id="UP000240739"/>
    </source>
</evidence>
<dbReference type="OrthoDB" id="27092at2"/>
<accession>A0A2T4UGT1</accession>
<proteinExistence type="predicted"/>
<dbReference type="AlphaFoldDB" id="A0A2T4UGT1"/>
<gene>
    <name evidence="2" type="ORF">C7Y72_01705</name>
</gene>
<comment type="caution">
    <text evidence="2">The sequence shown here is derived from an EMBL/GenBank/DDBJ whole genome shotgun (WGS) entry which is preliminary data.</text>
</comment>
<organism evidence="2 3">
    <name type="scientific">Paraconexibacter algicola</name>
    <dbReference type="NCBI Taxonomy" id="2133960"/>
    <lineage>
        <taxon>Bacteria</taxon>
        <taxon>Bacillati</taxon>
        <taxon>Actinomycetota</taxon>
        <taxon>Thermoleophilia</taxon>
        <taxon>Solirubrobacterales</taxon>
        <taxon>Paraconexibacteraceae</taxon>
        <taxon>Paraconexibacter</taxon>
    </lineage>
</organism>
<dbReference type="EMBL" id="PYYB01000001">
    <property type="protein sequence ID" value="PTL58456.1"/>
    <property type="molecule type" value="Genomic_DNA"/>
</dbReference>
<dbReference type="Gene3D" id="3.40.50.1820">
    <property type="entry name" value="alpha/beta hydrolase"/>
    <property type="match status" value="1"/>
</dbReference>
<dbReference type="Pfam" id="PF12697">
    <property type="entry name" value="Abhydrolase_6"/>
    <property type="match status" value="1"/>
</dbReference>
<sequence>MPEITPALYRAGSGEPVVLLHGFTGTWKHWRPVLGELVARYEVIAPTLAGHHGGPAFEADELTLEAAADHLCGHLDDIGVGTAHLVGNSMGGALAIELAKRGRARSVVALAPGGGWEPGHAESQRLARFFARTIKLSQAAAPRAPQVMRRPGSRRLALRDVMRHGELVQPADAVELLRDSLGCTVSDRVITALQAGTPVLKELGQVSAPVLLAWPQHDRILPLPLHSPRLRREIPGNEFRVLPGCGHVPMWDDSRLVVDTIVEWVDRHTPAAGDQPETLAASTA</sequence>
<evidence type="ECO:0000259" key="1">
    <source>
        <dbReference type="Pfam" id="PF12697"/>
    </source>
</evidence>
<reference evidence="2 3" key="1">
    <citation type="submission" date="2018-03" db="EMBL/GenBank/DDBJ databases">
        <title>Aquarubrobacter algicola gen. nov., sp. nov., a novel actinobacterium isolated from shallow eutrophic lake during the end of cyanobacterial harmful algal blooms.</title>
        <authorList>
            <person name="Chun S.J."/>
        </authorList>
    </citation>
    <scope>NUCLEOTIDE SEQUENCE [LARGE SCALE GENOMIC DNA]</scope>
    <source>
        <strain evidence="2 3">Seoho-28</strain>
    </source>
</reference>
<evidence type="ECO:0000313" key="2">
    <source>
        <dbReference type="EMBL" id="PTL58456.1"/>
    </source>
</evidence>
<dbReference type="GO" id="GO:0003824">
    <property type="term" value="F:catalytic activity"/>
    <property type="evidence" value="ECO:0007669"/>
    <property type="project" value="UniProtKB-ARBA"/>
</dbReference>
<dbReference type="PRINTS" id="PR00111">
    <property type="entry name" value="ABHYDROLASE"/>
</dbReference>
<dbReference type="InterPro" id="IPR000073">
    <property type="entry name" value="AB_hydrolase_1"/>
</dbReference>
<protein>
    <recommendedName>
        <fullName evidence="1">AB hydrolase-1 domain-containing protein</fullName>
    </recommendedName>
</protein>
<dbReference type="PANTHER" id="PTHR43798">
    <property type="entry name" value="MONOACYLGLYCEROL LIPASE"/>
    <property type="match status" value="1"/>
</dbReference>
<dbReference type="RefSeq" id="WP_107566894.1">
    <property type="nucleotide sequence ID" value="NZ_PYYB01000001.1"/>
</dbReference>
<keyword evidence="3" id="KW-1185">Reference proteome</keyword>
<name>A0A2T4UGT1_9ACTN</name>
<dbReference type="Proteomes" id="UP000240739">
    <property type="component" value="Unassembled WGS sequence"/>
</dbReference>